<feature type="domain" description="VWA-like" evidence="1">
    <location>
        <begin position="312"/>
        <end position="431"/>
    </location>
</feature>
<dbReference type="CDD" id="cd00198">
    <property type="entry name" value="vWFA"/>
    <property type="match status" value="1"/>
</dbReference>
<gene>
    <name evidence="2" type="ORF">HMPREF3182_01343</name>
</gene>
<evidence type="ECO:0000313" key="3">
    <source>
        <dbReference type="Proteomes" id="UP000070160"/>
    </source>
</evidence>
<dbReference type="InterPro" id="IPR036465">
    <property type="entry name" value="vWFA_dom_sf"/>
</dbReference>
<dbReference type="PATRIC" id="fig|1588748.3.peg.1299"/>
<comment type="caution">
    <text evidence="2">The sequence shown here is derived from an EMBL/GenBank/DDBJ whole genome shotgun (WGS) entry which is preliminary data.</text>
</comment>
<dbReference type="RefSeq" id="WP_062486298.1">
    <property type="nucleotide sequence ID" value="NZ_KQ960953.1"/>
</dbReference>
<name>A0A134CDT8_9FIRM</name>
<dbReference type="PANTHER" id="PTHR38730:SF1">
    <property type="entry name" value="SLL7028 PROTEIN"/>
    <property type="match status" value="1"/>
</dbReference>
<dbReference type="STRING" id="1588748.HMPREF3182_01343"/>
<accession>A0A134CDT8</accession>
<organism evidence="2 3">
    <name type="scientific">Megasphaera hutchinsoni</name>
    <dbReference type="NCBI Taxonomy" id="1588748"/>
    <lineage>
        <taxon>Bacteria</taxon>
        <taxon>Bacillati</taxon>
        <taxon>Bacillota</taxon>
        <taxon>Negativicutes</taxon>
        <taxon>Veillonellales</taxon>
        <taxon>Veillonellaceae</taxon>
        <taxon>Megasphaera</taxon>
    </lineage>
</organism>
<dbReference type="PANTHER" id="PTHR38730">
    <property type="entry name" value="SLL7028 PROTEIN"/>
    <property type="match status" value="1"/>
</dbReference>
<protein>
    <recommendedName>
        <fullName evidence="1">VWA-like domain-containing protein</fullName>
    </recommendedName>
</protein>
<dbReference type="EMBL" id="LSDT01000048">
    <property type="protein sequence ID" value="KXB90376.1"/>
    <property type="molecule type" value="Genomic_DNA"/>
</dbReference>
<reference evidence="3" key="1">
    <citation type="submission" date="2016-01" db="EMBL/GenBank/DDBJ databases">
        <authorList>
            <person name="Mitreva M."/>
            <person name="Pepin K.H."/>
            <person name="Mihindukulasuriya K.A."/>
            <person name="Fulton R."/>
            <person name="Fronick C."/>
            <person name="O'Laughlin M."/>
            <person name="Miner T."/>
            <person name="Herter B."/>
            <person name="Rosa B.A."/>
            <person name="Cordes M."/>
            <person name="Tomlinson C."/>
            <person name="Wollam A."/>
            <person name="Palsikar V.B."/>
            <person name="Mardis E.R."/>
            <person name="Wilson R.K."/>
        </authorList>
    </citation>
    <scope>NUCLEOTIDE SEQUENCE [LARGE SCALE GENOMIC DNA]</scope>
    <source>
        <strain evidence="3">KA00182</strain>
    </source>
</reference>
<dbReference type="InterPro" id="IPR018698">
    <property type="entry name" value="VWA-like_dom"/>
</dbReference>
<evidence type="ECO:0000259" key="1">
    <source>
        <dbReference type="Pfam" id="PF09967"/>
    </source>
</evidence>
<dbReference type="Proteomes" id="UP000070160">
    <property type="component" value="Unassembled WGS sequence"/>
</dbReference>
<dbReference type="AlphaFoldDB" id="A0A134CDT8"/>
<dbReference type="SUPFAM" id="SSF53300">
    <property type="entry name" value="vWA-like"/>
    <property type="match status" value="1"/>
</dbReference>
<proteinExistence type="predicted"/>
<sequence>MQHTTIEKTAFLLYEELKENYEEYIASPNHQTTPFHMPNSFTLDFFKLIDHVILGLMENDDNFFGFFSFQMKKSLRFDIASPTAVNFKSAAYVLYFNPFLYLPLTEDQMKDAIKHDIFHIVSLHLIRAKDVKNMYSKLAINMAMDVIANMYIKHVPPNAITLQWLNTQLGLFLPPFETFEYYVEKIQSALDNQTEMPSYEGDIENAPLQLQFNPEKTHDIWEESDTLDSSTLQKFTEKYIKAALKGNPPTYLTNILNKLEQEASSLPWSFYVKKFVGSIAAERKKTTTRLDRRQPHRLDLRGKLRHHTARLLIALDISGSISDEEFKQALVEIIEILKNFKHKITIIECDDNIRCVYPLQTIKDVQERPEARGGTLFSPVFSYANQHNIDVLIYFTDGKGEKTLSVTPQRYKVLWVLTGASLSVTPTHGIVKHLAPQKKQDPDLMFYNVERGGYSMNNQEKMLL</sequence>
<dbReference type="Pfam" id="PF09967">
    <property type="entry name" value="DUF2201"/>
    <property type="match status" value="1"/>
</dbReference>
<evidence type="ECO:0000313" key="2">
    <source>
        <dbReference type="EMBL" id="KXB90376.1"/>
    </source>
</evidence>
<keyword evidence="3" id="KW-1185">Reference proteome</keyword>